<dbReference type="InterPro" id="IPR006175">
    <property type="entry name" value="YjgF/YER057c/UK114"/>
</dbReference>
<evidence type="ECO:0000256" key="1">
    <source>
        <dbReference type="ARBA" id="ARBA00010552"/>
    </source>
</evidence>
<dbReference type="Proteomes" id="UP000258016">
    <property type="component" value="Chromosome"/>
</dbReference>
<evidence type="ECO:0000313" key="2">
    <source>
        <dbReference type="EMBL" id="ASR53405.1"/>
    </source>
</evidence>
<organism evidence="2 3">
    <name type="scientific">Blastomonas fulva</name>
    <dbReference type="NCBI Taxonomy" id="1550728"/>
    <lineage>
        <taxon>Bacteria</taxon>
        <taxon>Pseudomonadati</taxon>
        <taxon>Pseudomonadota</taxon>
        <taxon>Alphaproteobacteria</taxon>
        <taxon>Sphingomonadales</taxon>
        <taxon>Sphingomonadaceae</taxon>
        <taxon>Blastomonas</taxon>
    </lineage>
</organism>
<proteinExistence type="inferred from homology"/>
<sequence>MTRPLVRLNPPALWDATGNHHSQGTLIETGRLAIFSGQIAAQKGTDHVPASLREQTDIVCRNLRLCLESIGASPSDIVSLRAYIVDWTPDKAAEVFEPLVAFLGDTMPAMTGIGVNALFSPELRIEIEMVARVPDQS</sequence>
<protein>
    <recommendedName>
        <fullName evidence="4">Enamine deaminase RidA</fullName>
    </recommendedName>
</protein>
<dbReference type="GeneID" id="303485519"/>
<dbReference type="CDD" id="cd00448">
    <property type="entry name" value="YjgF_YER057c_UK114_family"/>
    <property type="match status" value="1"/>
</dbReference>
<dbReference type="SUPFAM" id="SSF55298">
    <property type="entry name" value="YjgF-like"/>
    <property type="match status" value="1"/>
</dbReference>
<accession>A0ABM6MBN7</accession>
<evidence type="ECO:0008006" key="4">
    <source>
        <dbReference type="Google" id="ProtNLM"/>
    </source>
</evidence>
<dbReference type="PANTHER" id="PTHR11803:SF58">
    <property type="entry name" value="PROTEIN HMF1-RELATED"/>
    <property type="match status" value="1"/>
</dbReference>
<gene>
    <name evidence="2" type="ORF">B5J99_08050</name>
</gene>
<comment type="similarity">
    <text evidence="1">Belongs to the RutC family.</text>
</comment>
<keyword evidence="3" id="KW-1185">Reference proteome</keyword>
<dbReference type="InterPro" id="IPR035959">
    <property type="entry name" value="RutC-like_sf"/>
</dbReference>
<dbReference type="Pfam" id="PF01042">
    <property type="entry name" value="Ribonuc_L-PSP"/>
    <property type="match status" value="1"/>
</dbReference>
<dbReference type="Gene3D" id="3.30.1330.40">
    <property type="entry name" value="RutC-like"/>
    <property type="match status" value="1"/>
</dbReference>
<evidence type="ECO:0000313" key="3">
    <source>
        <dbReference type="Proteomes" id="UP000258016"/>
    </source>
</evidence>
<dbReference type="RefSeq" id="WP_054133784.1">
    <property type="nucleotide sequence ID" value="NZ_CP020083.1"/>
</dbReference>
<name>A0ABM6MBN7_9SPHN</name>
<reference evidence="2 3" key="1">
    <citation type="submission" date="2017-03" db="EMBL/GenBank/DDBJ databases">
        <title>Complete genome sequence of Blastomonas fulva degrading microcsystin LR.</title>
        <authorList>
            <person name="Lee H.-g."/>
            <person name="Jin L."/>
            <person name="oh H.-M."/>
        </authorList>
    </citation>
    <scope>NUCLEOTIDE SEQUENCE [LARGE SCALE GENOMIC DNA]</scope>
    <source>
        <strain evidence="2 3">T2</strain>
    </source>
</reference>
<dbReference type="EMBL" id="CP020083">
    <property type="protein sequence ID" value="ASR53405.1"/>
    <property type="molecule type" value="Genomic_DNA"/>
</dbReference>
<dbReference type="PANTHER" id="PTHR11803">
    <property type="entry name" value="2-IMINOBUTANOATE/2-IMINOPROPANOATE DEAMINASE RIDA"/>
    <property type="match status" value="1"/>
</dbReference>